<reference evidence="13" key="1">
    <citation type="submission" date="2025-08" db="UniProtKB">
        <authorList>
            <consortium name="RefSeq"/>
        </authorList>
    </citation>
    <scope>IDENTIFICATION</scope>
    <source>
        <tissue evidence="13">Silk gland</tissue>
    </source>
</reference>
<dbReference type="Pfam" id="PF01510">
    <property type="entry name" value="Amidase_2"/>
    <property type="match status" value="1"/>
</dbReference>
<comment type="similarity">
    <text evidence="1 7">Belongs to the N-acetylmuramoyl-L-alanine amidase 2 family.</text>
</comment>
<feature type="domain" description="Peptidoglycan recognition protein family" evidence="11">
    <location>
        <begin position="25"/>
        <end position="167"/>
    </location>
</feature>
<evidence type="ECO:0000256" key="4">
    <source>
        <dbReference type="ARBA" id="ARBA00022729"/>
    </source>
</evidence>
<dbReference type="Proteomes" id="UP000504629">
    <property type="component" value="Unplaced"/>
</dbReference>
<dbReference type="GO" id="GO:0008270">
    <property type="term" value="F:zinc ion binding"/>
    <property type="evidence" value="ECO:0007669"/>
    <property type="project" value="InterPro"/>
</dbReference>
<organism evidence="12 13">
    <name type="scientific">Bombyx mandarina</name>
    <name type="common">Wild silk moth</name>
    <name type="synonym">Wild silkworm</name>
    <dbReference type="NCBI Taxonomy" id="7092"/>
    <lineage>
        <taxon>Eukaryota</taxon>
        <taxon>Metazoa</taxon>
        <taxon>Ecdysozoa</taxon>
        <taxon>Arthropoda</taxon>
        <taxon>Hexapoda</taxon>
        <taxon>Insecta</taxon>
        <taxon>Pterygota</taxon>
        <taxon>Neoptera</taxon>
        <taxon>Endopterygota</taxon>
        <taxon>Lepidoptera</taxon>
        <taxon>Glossata</taxon>
        <taxon>Ditrysia</taxon>
        <taxon>Bombycoidea</taxon>
        <taxon>Bombycidae</taxon>
        <taxon>Bombycinae</taxon>
        <taxon>Bombyx</taxon>
    </lineage>
</organism>
<evidence type="ECO:0000259" key="10">
    <source>
        <dbReference type="SMART" id="SM00644"/>
    </source>
</evidence>
<dbReference type="FunFam" id="3.40.80.10:FF:000001">
    <property type="entry name" value="Peptidoglycan recognition protein 1"/>
    <property type="match status" value="1"/>
</dbReference>
<keyword evidence="4 9" id="KW-0732">Signal</keyword>
<accession>A0A6J2KNG6</accession>
<dbReference type="GO" id="GO:0042834">
    <property type="term" value="F:peptidoglycan binding"/>
    <property type="evidence" value="ECO:0007669"/>
    <property type="project" value="InterPro"/>
</dbReference>
<evidence type="ECO:0000313" key="13">
    <source>
        <dbReference type="RefSeq" id="XP_028043866.1"/>
    </source>
</evidence>
<dbReference type="InterPro" id="IPR015510">
    <property type="entry name" value="PGRP"/>
</dbReference>
<evidence type="ECO:0000256" key="9">
    <source>
        <dbReference type="SAM" id="SignalP"/>
    </source>
</evidence>
<name>A0A6J2KNG6_BOMMA</name>
<feature type="disulfide bond" evidence="8">
    <location>
        <begin position="61"/>
        <end position="67"/>
    </location>
</feature>
<dbReference type="PIRSF" id="PIRSF037945">
    <property type="entry name" value="PGRPs"/>
    <property type="match status" value="1"/>
</dbReference>
<evidence type="ECO:0000259" key="11">
    <source>
        <dbReference type="SMART" id="SM00701"/>
    </source>
</evidence>
<dbReference type="CTD" id="692372"/>
<dbReference type="SMART" id="SM00701">
    <property type="entry name" value="PGRP"/>
    <property type="match status" value="1"/>
</dbReference>
<evidence type="ECO:0000256" key="6">
    <source>
        <dbReference type="ARBA" id="ARBA00023157"/>
    </source>
</evidence>
<feature type="signal peptide" evidence="9">
    <location>
        <begin position="1"/>
        <end position="23"/>
    </location>
</feature>
<dbReference type="InterPro" id="IPR002502">
    <property type="entry name" value="Amidase_domain"/>
</dbReference>
<dbReference type="Gene3D" id="3.40.80.10">
    <property type="entry name" value="Peptidoglycan recognition protein-like"/>
    <property type="match status" value="1"/>
</dbReference>
<dbReference type="InterPro" id="IPR017331">
    <property type="entry name" value="Peptidoglycan_recognition"/>
</dbReference>
<evidence type="ECO:0000256" key="1">
    <source>
        <dbReference type="ARBA" id="ARBA00007553"/>
    </source>
</evidence>
<evidence type="ECO:0000256" key="5">
    <source>
        <dbReference type="ARBA" id="ARBA00022859"/>
    </source>
</evidence>
<dbReference type="SMART" id="SM00644">
    <property type="entry name" value="Ami_2"/>
    <property type="match status" value="1"/>
</dbReference>
<dbReference type="GO" id="GO:0008745">
    <property type="term" value="F:N-acetylmuramoyl-L-alanine amidase activity"/>
    <property type="evidence" value="ECO:0007669"/>
    <property type="project" value="InterPro"/>
</dbReference>
<dbReference type="AlphaFoldDB" id="A0A6J2KNG6"/>
<feature type="disulfide bond" evidence="8">
    <location>
        <begin position="25"/>
        <end position="147"/>
    </location>
</feature>
<dbReference type="InterPro" id="IPR006619">
    <property type="entry name" value="PGRP_domain_met/bac"/>
</dbReference>
<dbReference type="SUPFAM" id="SSF55846">
    <property type="entry name" value="N-acetylmuramoyl-L-alanine amidase-like"/>
    <property type="match status" value="1"/>
</dbReference>
<keyword evidence="12" id="KW-1185">Reference proteome</keyword>
<dbReference type="RefSeq" id="XP_028043866.1">
    <property type="nucleotide sequence ID" value="XM_028188065.1"/>
</dbReference>
<feature type="domain" description="N-acetylmuramoyl-L-alanine amidase" evidence="10">
    <location>
        <begin position="36"/>
        <end position="173"/>
    </location>
</feature>
<sequence>MARLHSAVVLALALSSLLTEIAADCDVVSKKQWDGLIPVHVSYLARPVSLVIVQHTVTPFCRTDAGCEELVRNIQTNHMEALQYWDIGPSFLVGGNGKVYEGSGWLHVGAHTYGYNSRSIGVAFIGNFNTDEPSGAMLEALRSLLRCGVERGHLAGDYRVVAHRQLIASESPGRKLYNQIRRWPEWLENVDSIKNA</sequence>
<dbReference type="GO" id="GO:0045087">
    <property type="term" value="P:innate immune response"/>
    <property type="evidence" value="ECO:0007669"/>
    <property type="project" value="UniProtKB-KW"/>
</dbReference>
<dbReference type="PANTHER" id="PTHR11022">
    <property type="entry name" value="PEPTIDOGLYCAN RECOGNITION PROTEIN"/>
    <property type="match status" value="1"/>
</dbReference>
<evidence type="ECO:0000313" key="12">
    <source>
        <dbReference type="Proteomes" id="UP000504629"/>
    </source>
</evidence>
<dbReference type="GO" id="GO:0009253">
    <property type="term" value="P:peptidoglycan catabolic process"/>
    <property type="evidence" value="ECO:0007669"/>
    <property type="project" value="InterPro"/>
</dbReference>
<proteinExistence type="inferred from homology"/>
<dbReference type="PANTHER" id="PTHR11022:SF74">
    <property type="entry name" value="PEPTIDOGLYCAN-RECOGNITION PROTEIN SA"/>
    <property type="match status" value="1"/>
</dbReference>
<keyword evidence="6 8" id="KW-1015">Disulfide bond</keyword>
<evidence type="ECO:0000256" key="7">
    <source>
        <dbReference type="PIRNR" id="PIRNR037945"/>
    </source>
</evidence>
<evidence type="ECO:0000256" key="3">
    <source>
        <dbReference type="ARBA" id="ARBA00022588"/>
    </source>
</evidence>
<dbReference type="InterPro" id="IPR036505">
    <property type="entry name" value="Amidase/PGRP_sf"/>
</dbReference>
<evidence type="ECO:0000256" key="8">
    <source>
        <dbReference type="PIRSR" id="PIRSR037945-1"/>
    </source>
</evidence>
<gene>
    <name evidence="13" type="primary">LOC114253264</name>
</gene>
<feature type="chain" id="PRO_5026669527" description="Peptidoglycan-recognition protein" evidence="9">
    <location>
        <begin position="24"/>
        <end position="196"/>
    </location>
</feature>
<comment type="subunit">
    <text evidence="2">Monomer.</text>
</comment>
<dbReference type="CDD" id="cd06583">
    <property type="entry name" value="PGRP"/>
    <property type="match status" value="1"/>
</dbReference>
<dbReference type="GeneID" id="114253264"/>
<keyword evidence="3 7" id="KW-0399">Innate immunity</keyword>
<protein>
    <recommendedName>
        <fullName evidence="7">Peptidoglycan-recognition protein</fullName>
    </recommendedName>
</protein>
<dbReference type="KEGG" id="bman:114253264"/>
<evidence type="ECO:0000256" key="2">
    <source>
        <dbReference type="ARBA" id="ARBA00011245"/>
    </source>
</evidence>
<dbReference type="OrthoDB" id="10001926at2759"/>
<keyword evidence="5 7" id="KW-0391">Immunity</keyword>